<dbReference type="RefSeq" id="WP_009151178.1">
    <property type="nucleotide sequence ID" value="NZ_CP121471.1"/>
</dbReference>
<proteinExistence type="predicted"/>
<accession>H8Z6Q9</accession>
<name>H8Z6Q9_9GAMM</name>
<evidence type="ECO:0000256" key="1">
    <source>
        <dbReference type="SAM" id="SignalP"/>
    </source>
</evidence>
<reference evidence="2 3" key="2">
    <citation type="submission" date="2011-11" db="EMBL/GenBank/DDBJ databases">
        <authorList>
            <consortium name="US DOE Joint Genome Institute"/>
            <person name="Lucas S."/>
            <person name="Han J."/>
            <person name="Lapidus A."/>
            <person name="Cheng J.-F."/>
            <person name="Goodwin L."/>
            <person name="Pitluck S."/>
            <person name="Peters L."/>
            <person name="Ovchinnikova G."/>
            <person name="Zhang X."/>
            <person name="Detter J.C."/>
            <person name="Han C."/>
            <person name="Tapia R."/>
            <person name="Land M."/>
            <person name="Hauser L."/>
            <person name="Kyrpides N."/>
            <person name="Ivanova N."/>
            <person name="Pagani I."/>
            <person name="Vogl K."/>
            <person name="Liu Z."/>
            <person name="Overmann J."/>
            <person name="Frigaard N.-U."/>
            <person name="Bryant D."/>
            <person name="Woyke T."/>
        </authorList>
    </citation>
    <scope>NUCLEOTIDE SEQUENCE [LARGE SCALE GENOMIC DNA]</scope>
    <source>
        <strain evidence="2 3">970</strain>
    </source>
</reference>
<gene>
    <name evidence="2" type="ORF">Thi970DRAFT_04431</name>
</gene>
<dbReference type="AlphaFoldDB" id="H8Z6Q9"/>
<feature type="chain" id="PRO_5003618100" evidence="1">
    <location>
        <begin position="19"/>
        <end position="91"/>
    </location>
</feature>
<dbReference type="EMBL" id="JH603170">
    <property type="protein sequence ID" value="EIC20775.1"/>
    <property type="molecule type" value="Genomic_DNA"/>
</dbReference>
<protein>
    <submittedName>
        <fullName evidence="2">Uncharacterized protein</fullName>
    </submittedName>
</protein>
<keyword evidence="1" id="KW-0732">Signal</keyword>
<dbReference type="HOGENOM" id="CLU_2426069_0_0_6"/>
<evidence type="ECO:0000313" key="3">
    <source>
        <dbReference type="Proteomes" id="UP000002964"/>
    </source>
</evidence>
<sequence>MRCIALTALCLLSLFAWGEDGPSELQTLGLSGAQSGSECASSCEATLATCKQFCRDTTARGDVRHFDEPDVSVSSCISDCETDASICNKDC</sequence>
<feature type="signal peptide" evidence="1">
    <location>
        <begin position="1"/>
        <end position="18"/>
    </location>
</feature>
<organism evidence="2 3">
    <name type="scientific">Thiorhodovibrio frisius</name>
    <dbReference type="NCBI Taxonomy" id="631362"/>
    <lineage>
        <taxon>Bacteria</taxon>
        <taxon>Pseudomonadati</taxon>
        <taxon>Pseudomonadota</taxon>
        <taxon>Gammaproteobacteria</taxon>
        <taxon>Chromatiales</taxon>
        <taxon>Chromatiaceae</taxon>
        <taxon>Thiorhodovibrio</taxon>
    </lineage>
</organism>
<keyword evidence="3" id="KW-1185">Reference proteome</keyword>
<dbReference type="Proteomes" id="UP000002964">
    <property type="component" value="Unassembled WGS sequence"/>
</dbReference>
<evidence type="ECO:0000313" key="2">
    <source>
        <dbReference type="EMBL" id="EIC20775.1"/>
    </source>
</evidence>
<reference evidence="3" key="1">
    <citation type="submission" date="2011-06" db="EMBL/GenBank/DDBJ databases">
        <authorList>
            <consortium name="US DOE Joint Genome Institute (JGI-PGF)"/>
            <person name="Lucas S."/>
            <person name="Han J."/>
            <person name="Lapidus A."/>
            <person name="Cheng J.-F."/>
            <person name="Goodwin L."/>
            <person name="Pitluck S."/>
            <person name="Peters L."/>
            <person name="Land M.L."/>
            <person name="Hauser L."/>
            <person name="Vogl K."/>
            <person name="Liu Z."/>
            <person name="Overmann J."/>
            <person name="Frigaard N.-U."/>
            <person name="Bryant D.A."/>
            <person name="Woyke T.J."/>
        </authorList>
    </citation>
    <scope>NUCLEOTIDE SEQUENCE [LARGE SCALE GENOMIC DNA]</scope>
    <source>
        <strain evidence="3">970</strain>
    </source>
</reference>